<evidence type="ECO:0000256" key="2">
    <source>
        <dbReference type="ARBA" id="ARBA00022679"/>
    </source>
</evidence>
<dbReference type="EMBL" id="CP106753">
    <property type="protein sequence ID" value="UXY16010.1"/>
    <property type="molecule type" value="Genomic_DNA"/>
</dbReference>
<dbReference type="CDD" id="cd07989">
    <property type="entry name" value="LPLAT_AGPAT-like"/>
    <property type="match status" value="1"/>
</dbReference>
<keyword evidence="3 5" id="KW-0012">Acyltransferase</keyword>
<reference evidence="5" key="1">
    <citation type="submission" date="2022-10" db="EMBL/GenBank/DDBJ databases">
        <title>Chitiniphilus purpureus sp. nov., a novel chitin-degrading bacterium isolated from crawfish pond sediment.</title>
        <authorList>
            <person name="Li K."/>
        </authorList>
    </citation>
    <scope>NUCLEOTIDE SEQUENCE</scope>
    <source>
        <strain evidence="5">CD1</strain>
    </source>
</reference>
<dbReference type="PANTHER" id="PTHR10434:SF66">
    <property type="entry name" value="PHOSPHOLIPID_GLYCEROL ACYLTRANSFERASE DOMAIN-CONTAINING PROTEIN"/>
    <property type="match status" value="1"/>
</dbReference>
<comment type="pathway">
    <text evidence="1">Lipid metabolism.</text>
</comment>
<dbReference type="SMART" id="SM00563">
    <property type="entry name" value="PlsC"/>
    <property type="match status" value="1"/>
</dbReference>
<dbReference type="RefSeq" id="WP_263125447.1">
    <property type="nucleotide sequence ID" value="NZ_CP106753.1"/>
</dbReference>
<gene>
    <name evidence="5" type="ORF">N8I74_03035</name>
</gene>
<evidence type="ECO:0000313" key="6">
    <source>
        <dbReference type="Proteomes" id="UP001061302"/>
    </source>
</evidence>
<dbReference type="PROSITE" id="PS51257">
    <property type="entry name" value="PROKAR_LIPOPROTEIN"/>
    <property type="match status" value="1"/>
</dbReference>
<organism evidence="5 6">
    <name type="scientific">Chitiniphilus purpureus</name>
    <dbReference type="NCBI Taxonomy" id="2981137"/>
    <lineage>
        <taxon>Bacteria</taxon>
        <taxon>Pseudomonadati</taxon>
        <taxon>Pseudomonadota</taxon>
        <taxon>Betaproteobacteria</taxon>
        <taxon>Neisseriales</taxon>
        <taxon>Chitinibacteraceae</taxon>
        <taxon>Chitiniphilus</taxon>
    </lineage>
</organism>
<evidence type="ECO:0000256" key="1">
    <source>
        <dbReference type="ARBA" id="ARBA00005189"/>
    </source>
</evidence>
<evidence type="ECO:0000313" key="5">
    <source>
        <dbReference type="EMBL" id="UXY16010.1"/>
    </source>
</evidence>
<dbReference type="Pfam" id="PF01553">
    <property type="entry name" value="Acyltransferase"/>
    <property type="match status" value="1"/>
</dbReference>
<proteinExistence type="predicted"/>
<feature type="domain" description="Phospholipid/glycerol acyltransferase" evidence="4">
    <location>
        <begin position="82"/>
        <end position="190"/>
    </location>
</feature>
<name>A0ABY6DNR0_9NEIS</name>
<keyword evidence="2" id="KW-0808">Transferase</keyword>
<dbReference type="SUPFAM" id="SSF69593">
    <property type="entry name" value="Glycerol-3-phosphate (1)-acyltransferase"/>
    <property type="match status" value="1"/>
</dbReference>
<protein>
    <submittedName>
        <fullName evidence="5">1-acyl-sn-glycerol-3-phosphate acyltransferase</fullName>
    </submittedName>
</protein>
<accession>A0ABY6DNR0</accession>
<keyword evidence="6" id="KW-1185">Reference proteome</keyword>
<dbReference type="Proteomes" id="UP001061302">
    <property type="component" value="Chromosome"/>
</dbReference>
<sequence length="274" mass="29720">MMPERLWRICATALCFAGFALACLVVALGALPLVPVLPRQQRQGLARQLVHHVLRVQVRLMCATGAMSVEVHGAEKLARRGLFIVANHPSLIDVTLLMALTPYPDCIVKAALCRNPITFGPVYASGFISNADGPGLLRAAIDSVAAGNNLILFPEGTRTPPGARPAFQRGAANIAVRGGLSVTPVLITCSEPTLPKGAPWYRVPRRRPHFVLHVLDDVPPAALLPEALPPSLGARLYTRRLEQFFIEEIARHGPTDRRDQAFDYREPEFGGHGA</sequence>
<dbReference type="InterPro" id="IPR002123">
    <property type="entry name" value="Plipid/glycerol_acylTrfase"/>
</dbReference>
<evidence type="ECO:0000259" key="4">
    <source>
        <dbReference type="SMART" id="SM00563"/>
    </source>
</evidence>
<dbReference type="GO" id="GO:0016746">
    <property type="term" value="F:acyltransferase activity"/>
    <property type="evidence" value="ECO:0007669"/>
    <property type="project" value="UniProtKB-KW"/>
</dbReference>
<evidence type="ECO:0000256" key="3">
    <source>
        <dbReference type="ARBA" id="ARBA00023315"/>
    </source>
</evidence>
<dbReference type="PANTHER" id="PTHR10434">
    <property type="entry name" value="1-ACYL-SN-GLYCEROL-3-PHOSPHATE ACYLTRANSFERASE"/>
    <property type="match status" value="1"/>
</dbReference>